<feature type="chain" id="PRO_5040253840" evidence="2">
    <location>
        <begin position="22"/>
        <end position="616"/>
    </location>
</feature>
<dbReference type="EMBL" id="OU900099">
    <property type="protein sequence ID" value="CAG9862851.1"/>
    <property type="molecule type" value="Genomic_DNA"/>
</dbReference>
<sequence length="616" mass="71597">MNWVWFSFILLLSILNDYCTSSEDKMAFGGIIARDCNMIKPPNEQCKPKEVIPILAREYYRLYYFKMVCNAVNLGDNIIAVPTLCFETGVPAPGEFVAVGSAHNWCHDAPEYVANNFMSINRKNASITFIRLLPPMPEPCHPVKISDPASEPRMMKGFNWNSRKTFDKRDSYGRCIPSVPSALLYSRPNEFWGFQHPNCKDPIPIKEYFEELNRLVSSRGVQTATSTQDIFSSEQGPAPTTPATKFSGNDTADLENLEQRLEESEAELDKLKHDNEMLNHTVEYLKTHIEDDEEKIHDLENNVDQDRKHIKDDIEEIREQEQSNQQWIEDLEKNIINDEEKLKELEDAIKQSNQNSVQYNETIEDLKQRVEDDENKMSDLHQNLIDENGEIDEIESDIDELHAELYEENQKIDHVQKNITNQSNETNKQINDIIEELKSQVETDENNIQHLEDVVNAANQSNQELDNKIEELKEQLDADEKKIDELENIVEITQKNSNKNGILTNNECENFVQPSNCCIENIQSFIENVNDTLKNNAEEIEQFKEFMKTSQIEITHLEQIVRELVDTFFDNMNNWSKFKIEIDEKLDSVIRSNEQLQEFVVKTNNTLKHLSKYLNY</sequence>
<feature type="region of interest" description="Disordered" evidence="1">
    <location>
        <begin position="227"/>
        <end position="250"/>
    </location>
</feature>
<dbReference type="Proteomes" id="UP001153712">
    <property type="component" value="Chromosome 6"/>
</dbReference>
<dbReference type="AlphaFoldDB" id="A0A9N9TQU8"/>
<name>A0A9N9TQU8_PHYSR</name>
<evidence type="ECO:0000313" key="3">
    <source>
        <dbReference type="EMBL" id="CAG9862851.1"/>
    </source>
</evidence>
<dbReference type="SUPFAM" id="SSF57997">
    <property type="entry name" value="Tropomyosin"/>
    <property type="match status" value="1"/>
</dbReference>
<keyword evidence="2" id="KW-0732">Signal</keyword>
<proteinExistence type="predicted"/>
<protein>
    <submittedName>
        <fullName evidence="3">Uncharacterized protein</fullName>
    </submittedName>
</protein>
<keyword evidence="4" id="KW-1185">Reference proteome</keyword>
<feature type="compositionally biased region" description="Polar residues" evidence="1">
    <location>
        <begin position="241"/>
        <end position="250"/>
    </location>
</feature>
<organism evidence="3 4">
    <name type="scientific">Phyllotreta striolata</name>
    <name type="common">Striped flea beetle</name>
    <name type="synonym">Crioceris striolata</name>
    <dbReference type="NCBI Taxonomy" id="444603"/>
    <lineage>
        <taxon>Eukaryota</taxon>
        <taxon>Metazoa</taxon>
        <taxon>Ecdysozoa</taxon>
        <taxon>Arthropoda</taxon>
        <taxon>Hexapoda</taxon>
        <taxon>Insecta</taxon>
        <taxon>Pterygota</taxon>
        <taxon>Neoptera</taxon>
        <taxon>Endopterygota</taxon>
        <taxon>Coleoptera</taxon>
        <taxon>Polyphaga</taxon>
        <taxon>Cucujiformia</taxon>
        <taxon>Chrysomeloidea</taxon>
        <taxon>Chrysomelidae</taxon>
        <taxon>Galerucinae</taxon>
        <taxon>Alticini</taxon>
        <taxon>Phyllotreta</taxon>
    </lineage>
</organism>
<reference evidence="3" key="1">
    <citation type="submission" date="2022-01" db="EMBL/GenBank/DDBJ databases">
        <authorList>
            <person name="King R."/>
        </authorList>
    </citation>
    <scope>NUCLEOTIDE SEQUENCE</scope>
</reference>
<accession>A0A9N9TQU8</accession>
<feature type="signal peptide" evidence="2">
    <location>
        <begin position="1"/>
        <end position="21"/>
    </location>
</feature>
<evidence type="ECO:0000256" key="1">
    <source>
        <dbReference type="SAM" id="MobiDB-lite"/>
    </source>
</evidence>
<evidence type="ECO:0000256" key="2">
    <source>
        <dbReference type="SAM" id="SignalP"/>
    </source>
</evidence>
<dbReference type="Gene3D" id="1.10.287.1490">
    <property type="match status" value="1"/>
</dbReference>
<dbReference type="OrthoDB" id="10673404at2759"/>
<gene>
    <name evidence="3" type="ORF">PHYEVI_LOCUS9157</name>
</gene>
<evidence type="ECO:0000313" key="4">
    <source>
        <dbReference type="Proteomes" id="UP001153712"/>
    </source>
</evidence>